<dbReference type="PANTHER" id="PTHR42793:SF1">
    <property type="entry name" value="PEPTIDYL-LYSINE N-ACETYLTRANSFERASE PATZ"/>
    <property type="match status" value="1"/>
</dbReference>
<feature type="domain" description="CoA-binding" evidence="1">
    <location>
        <begin position="7"/>
        <end position="102"/>
    </location>
</feature>
<accession>A0A429G0R7</accession>
<dbReference type="SUPFAM" id="SSF51735">
    <property type="entry name" value="NAD(P)-binding Rossmann-fold domains"/>
    <property type="match status" value="1"/>
</dbReference>
<dbReference type="Gene3D" id="3.40.50.720">
    <property type="entry name" value="NAD(P)-binding Rossmann-like Domain"/>
    <property type="match status" value="1"/>
</dbReference>
<name>A0A429G0R7_9CREN</name>
<evidence type="ECO:0000259" key="1">
    <source>
        <dbReference type="SMART" id="SM00881"/>
    </source>
</evidence>
<dbReference type="InterPro" id="IPR032875">
    <property type="entry name" value="Succ_CoA_lig_flav_dom"/>
</dbReference>
<dbReference type="RefSeq" id="WP_125742825.1">
    <property type="nucleotide sequence ID" value="NZ_RCOR01000044.1"/>
</dbReference>
<dbReference type="Pfam" id="PF19045">
    <property type="entry name" value="Ligase_CoA_2"/>
    <property type="match status" value="1"/>
</dbReference>
<organism evidence="2 3">
    <name type="scientific">Candidatus Korarchaeum cryptofilum</name>
    <dbReference type="NCBI Taxonomy" id="498846"/>
    <lineage>
        <taxon>Archaea</taxon>
        <taxon>Thermoproteota</taxon>
        <taxon>Candidatus Korarchaeia</taxon>
        <taxon>Candidatus Korarchaeales</taxon>
        <taxon>Candidatus Korarchaeaceae</taxon>
        <taxon>Candidatus Korarchaeum</taxon>
    </lineage>
</organism>
<protein>
    <submittedName>
        <fullName evidence="2">Acetyl CoA synthetase</fullName>
    </submittedName>
</protein>
<dbReference type="AlphaFoldDB" id="A0A429G0R7"/>
<dbReference type="InterPro" id="IPR016102">
    <property type="entry name" value="Succinyl-CoA_synth-like"/>
</dbReference>
<sequence>MNDLERLFNPSAIAVVGASKDPSKIGSQILRNLLSYGFKGKVYPINPTADELMGLKCYPKVSDVPDKVDVAVISVPSDKVLGVIDDCGKAGVKFAVVITSGFKEVGNEELEEELVRRAHSYGMRVLGPNIFGYLYAPARLNATFGPKDVLSGNVAFISQSGALGIALMGYTVVENIGISSIVSVGNKADLDDVDLLYFFDKDPNTGVIMIYLEGIAPGRGRMFIDVASRVSLRKPIIVIKAGRTEVGARAAASHTGSIAGSVAIYESAFKQSGILMAKSVEDAFDWTKALSWNPIPEGERLIVLTNGGGAGVQSTDTFADNGIYLSKPPESLIQEIKKFVPPFASFANPIDITGMAPDDWYYMGTLAALKNPDVDALTVLYCQTAVTTPMGVAKGIVDAIKEAGNSKPVTVGMVGGPEVAEAVSFLNKQRIAAYPTPERASSAMSALYAYARARSYVMKSLAVR</sequence>
<dbReference type="InterPro" id="IPR003781">
    <property type="entry name" value="CoA-bd"/>
</dbReference>
<dbReference type="Pfam" id="PF13607">
    <property type="entry name" value="Succ_CoA_lig"/>
    <property type="match status" value="1"/>
</dbReference>
<dbReference type="SMART" id="SM00881">
    <property type="entry name" value="CoA_binding"/>
    <property type="match status" value="1"/>
</dbReference>
<evidence type="ECO:0000313" key="3">
    <source>
        <dbReference type="Proteomes" id="UP000278149"/>
    </source>
</evidence>
<reference evidence="2 3" key="1">
    <citation type="submission" date="2018-10" db="EMBL/GenBank/DDBJ databases">
        <title>Co-occurring genomic capacity for anaerobic methane metabolism and dissimilatory sulfite reduction discovered in the Korarchaeota.</title>
        <authorList>
            <person name="Mckay L.J."/>
            <person name="Dlakic M."/>
            <person name="Fields M.W."/>
            <person name="Delmont T.O."/>
            <person name="Eren A.M."/>
            <person name="Jay Z.J."/>
            <person name="Klingelsmith K.B."/>
            <person name="Rusch D.B."/>
            <person name="Inskeep W.P."/>
        </authorList>
    </citation>
    <scope>NUCLEOTIDE SEQUENCE [LARGE SCALE GENOMIC DNA]</scope>
    <source>
        <strain evidence="2 3">WS</strain>
    </source>
</reference>
<dbReference type="Gene3D" id="3.40.50.261">
    <property type="entry name" value="Succinyl-CoA synthetase domains"/>
    <property type="match status" value="2"/>
</dbReference>
<dbReference type="GO" id="GO:0043758">
    <property type="term" value="F:acetate-CoA ligase (ADP-forming) activity"/>
    <property type="evidence" value="ECO:0007669"/>
    <property type="project" value="InterPro"/>
</dbReference>
<evidence type="ECO:0000313" key="2">
    <source>
        <dbReference type="EMBL" id="RSN67394.1"/>
    </source>
</evidence>
<gene>
    <name evidence="2" type="ORF">D9Q81_08675</name>
</gene>
<dbReference type="Pfam" id="PF13380">
    <property type="entry name" value="CoA_binding_2"/>
    <property type="match status" value="1"/>
</dbReference>
<dbReference type="InterPro" id="IPR043938">
    <property type="entry name" value="Ligase_CoA_dom"/>
</dbReference>
<dbReference type="PANTHER" id="PTHR42793">
    <property type="entry name" value="COA BINDING DOMAIN CONTAINING PROTEIN"/>
    <property type="match status" value="1"/>
</dbReference>
<comment type="caution">
    <text evidence="2">The sequence shown here is derived from an EMBL/GenBank/DDBJ whole genome shotgun (WGS) entry which is preliminary data.</text>
</comment>
<dbReference type="EMBL" id="RCOR01000044">
    <property type="protein sequence ID" value="RSN67394.1"/>
    <property type="molecule type" value="Genomic_DNA"/>
</dbReference>
<dbReference type="SUPFAM" id="SSF52210">
    <property type="entry name" value="Succinyl-CoA synthetase domains"/>
    <property type="match status" value="2"/>
</dbReference>
<proteinExistence type="predicted"/>
<dbReference type="Proteomes" id="UP000278149">
    <property type="component" value="Unassembled WGS sequence"/>
</dbReference>
<dbReference type="InterPro" id="IPR036291">
    <property type="entry name" value="NAD(P)-bd_dom_sf"/>
</dbReference>